<dbReference type="Proteomes" id="UP000054018">
    <property type="component" value="Unassembled WGS sequence"/>
</dbReference>
<dbReference type="EMBL" id="KN833841">
    <property type="protein sequence ID" value="KIK16978.1"/>
    <property type="molecule type" value="Genomic_DNA"/>
</dbReference>
<reference evidence="3" key="2">
    <citation type="submission" date="2015-01" db="EMBL/GenBank/DDBJ databases">
        <title>Evolutionary Origins and Diversification of the Mycorrhizal Mutualists.</title>
        <authorList>
            <consortium name="DOE Joint Genome Institute"/>
            <consortium name="Mycorrhizal Genomics Consortium"/>
            <person name="Kohler A."/>
            <person name="Kuo A."/>
            <person name="Nagy L.G."/>
            <person name="Floudas D."/>
            <person name="Copeland A."/>
            <person name="Barry K.W."/>
            <person name="Cichocki N."/>
            <person name="Veneault-Fourrey C."/>
            <person name="LaButti K."/>
            <person name="Lindquist E.A."/>
            <person name="Lipzen A."/>
            <person name="Lundell T."/>
            <person name="Morin E."/>
            <person name="Murat C."/>
            <person name="Riley R."/>
            <person name="Ohm R."/>
            <person name="Sun H."/>
            <person name="Tunlid A."/>
            <person name="Henrissat B."/>
            <person name="Grigoriev I.V."/>
            <person name="Hibbett D.S."/>
            <person name="Martin F."/>
        </authorList>
    </citation>
    <scope>NUCLEOTIDE SEQUENCE [LARGE SCALE GENOMIC DNA]</scope>
    <source>
        <strain evidence="3">441</strain>
    </source>
</reference>
<evidence type="ECO:0000313" key="2">
    <source>
        <dbReference type="EMBL" id="KIK16978.1"/>
    </source>
</evidence>
<protein>
    <submittedName>
        <fullName evidence="2">Uncharacterized protein</fullName>
    </submittedName>
</protein>
<feature type="region of interest" description="Disordered" evidence="1">
    <location>
        <begin position="129"/>
        <end position="174"/>
    </location>
</feature>
<keyword evidence="3" id="KW-1185">Reference proteome</keyword>
<accession>A0A0C9ZAP6</accession>
<proteinExistence type="predicted"/>
<dbReference type="AlphaFoldDB" id="A0A0C9ZAP6"/>
<dbReference type="OrthoDB" id="2666050at2759"/>
<reference evidence="2 3" key="1">
    <citation type="submission" date="2014-04" db="EMBL/GenBank/DDBJ databases">
        <authorList>
            <consortium name="DOE Joint Genome Institute"/>
            <person name="Kuo A."/>
            <person name="Kohler A."/>
            <person name="Costa M.D."/>
            <person name="Nagy L.G."/>
            <person name="Floudas D."/>
            <person name="Copeland A."/>
            <person name="Barry K.W."/>
            <person name="Cichocki N."/>
            <person name="Veneault-Fourrey C."/>
            <person name="LaButti K."/>
            <person name="Lindquist E.A."/>
            <person name="Lipzen A."/>
            <person name="Lundell T."/>
            <person name="Morin E."/>
            <person name="Murat C."/>
            <person name="Sun H."/>
            <person name="Tunlid A."/>
            <person name="Henrissat B."/>
            <person name="Grigoriev I.V."/>
            <person name="Hibbett D.S."/>
            <person name="Martin F."/>
            <person name="Nordberg H.P."/>
            <person name="Cantor M.N."/>
            <person name="Hua S.X."/>
        </authorList>
    </citation>
    <scope>NUCLEOTIDE SEQUENCE [LARGE SCALE GENOMIC DNA]</scope>
    <source>
        <strain evidence="2 3">441</strain>
    </source>
</reference>
<evidence type="ECO:0000313" key="3">
    <source>
        <dbReference type="Proteomes" id="UP000054018"/>
    </source>
</evidence>
<sequence length="272" mass="29765">MEARNVARTLQPIADSLPHGVDHLQILAAFDIPSVRTLLEDGGDFYAIIIGSPPGIYRTSEGAARAEGTFKYRIRRQTTSFWTALAFMLVKGVTQRMPPMLTYKEMGEIPSQTTTDSLAERLHSLTLSSRSPQVPLTPSRASSSTSTSTSFRTSSASHGTPAPPLTSPSRSESATSPIIYSHIRNLRGIISSNYYPTSNTHIRNLAQPLGQLAARYLASHGYGTEDVECILQAKRRASNSEDLVTFLAGRGMSVNEARFLLLLIDQRDTLHT</sequence>
<gene>
    <name evidence="2" type="ORF">PISMIDRAFT_15443</name>
</gene>
<dbReference type="HOGENOM" id="CLU_079696_0_0_1"/>
<name>A0A0C9ZAP6_9AGAM</name>
<feature type="compositionally biased region" description="Low complexity" evidence="1">
    <location>
        <begin position="139"/>
        <end position="157"/>
    </location>
</feature>
<evidence type="ECO:0000256" key="1">
    <source>
        <dbReference type="SAM" id="MobiDB-lite"/>
    </source>
</evidence>
<organism evidence="2 3">
    <name type="scientific">Pisolithus microcarpus 441</name>
    <dbReference type="NCBI Taxonomy" id="765257"/>
    <lineage>
        <taxon>Eukaryota</taxon>
        <taxon>Fungi</taxon>
        <taxon>Dikarya</taxon>
        <taxon>Basidiomycota</taxon>
        <taxon>Agaricomycotina</taxon>
        <taxon>Agaricomycetes</taxon>
        <taxon>Agaricomycetidae</taxon>
        <taxon>Boletales</taxon>
        <taxon>Sclerodermatineae</taxon>
        <taxon>Pisolithaceae</taxon>
        <taxon>Pisolithus</taxon>
    </lineage>
</organism>